<evidence type="ECO:0000313" key="7">
    <source>
        <dbReference type="Proteomes" id="UP000635606"/>
    </source>
</evidence>
<dbReference type="RefSeq" id="WP_203931564.1">
    <property type="nucleotide sequence ID" value="NZ_BOPH01000088.1"/>
</dbReference>
<dbReference type="PANTHER" id="PTHR48111:SF40">
    <property type="entry name" value="PHOSPHATE REGULON TRANSCRIPTIONAL REGULATORY PROTEIN PHOB"/>
    <property type="match status" value="1"/>
</dbReference>
<dbReference type="GO" id="GO:0032993">
    <property type="term" value="C:protein-DNA complex"/>
    <property type="evidence" value="ECO:0007669"/>
    <property type="project" value="TreeGrafter"/>
</dbReference>
<name>A0A8J4EEG0_9ACTN</name>
<evidence type="ECO:0000259" key="5">
    <source>
        <dbReference type="PROSITE" id="PS51755"/>
    </source>
</evidence>
<comment type="caution">
    <text evidence="6">The sequence shown here is derived from an EMBL/GenBank/DDBJ whole genome shotgun (WGS) entry which is preliminary data.</text>
</comment>
<dbReference type="InterPro" id="IPR036388">
    <property type="entry name" value="WH-like_DNA-bd_sf"/>
</dbReference>
<keyword evidence="2" id="KW-0902">Two-component regulatory system</keyword>
<evidence type="ECO:0000256" key="2">
    <source>
        <dbReference type="ARBA" id="ARBA00023012"/>
    </source>
</evidence>
<dbReference type="EMBL" id="BOPH01000088">
    <property type="protein sequence ID" value="GIJ71724.1"/>
    <property type="molecule type" value="Genomic_DNA"/>
</dbReference>
<evidence type="ECO:0000313" key="6">
    <source>
        <dbReference type="EMBL" id="GIJ71724.1"/>
    </source>
</evidence>
<dbReference type="SMART" id="SM00862">
    <property type="entry name" value="Trans_reg_C"/>
    <property type="match status" value="1"/>
</dbReference>
<dbReference type="GO" id="GO:0000156">
    <property type="term" value="F:phosphorelay response regulator activity"/>
    <property type="evidence" value="ECO:0007669"/>
    <property type="project" value="TreeGrafter"/>
</dbReference>
<keyword evidence="7" id="KW-1185">Reference proteome</keyword>
<dbReference type="AlphaFoldDB" id="A0A8J4EEG0"/>
<feature type="domain" description="OmpR/PhoB-type" evidence="5">
    <location>
        <begin position="58"/>
        <end position="159"/>
    </location>
</feature>
<keyword evidence="1" id="KW-0597">Phosphoprotein</keyword>
<evidence type="ECO:0000256" key="1">
    <source>
        <dbReference type="ARBA" id="ARBA00022553"/>
    </source>
</evidence>
<evidence type="ECO:0000256" key="4">
    <source>
        <dbReference type="PROSITE-ProRule" id="PRU01091"/>
    </source>
</evidence>
<sequence>MSRKAAIPAICRCTTVCQASRQPASRADGFLDGSIDMVELAARIRKILRRTAPGSALAPVEWLGENAVSWRERRVWKAGRQQSLQLSPNEWQVLAVLLRNAGRTVSVEELREAVWSEPGANRDSYIRQYIVHLRRKLETDPRRPRHLLTVRGLGYRYER</sequence>
<dbReference type="GO" id="GO:0000976">
    <property type="term" value="F:transcription cis-regulatory region binding"/>
    <property type="evidence" value="ECO:0007669"/>
    <property type="project" value="TreeGrafter"/>
</dbReference>
<feature type="DNA-binding region" description="OmpR/PhoB-type" evidence="4">
    <location>
        <begin position="58"/>
        <end position="159"/>
    </location>
</feature>
<dbReference type="Pfam" id="PF00486">
    <property type="entry name" value="Trans_reg_C"/>
    <property type="match status" value="1"/>
</dbReference>
<dbReference type="SUPFAM" id="SSF46894">
    <property type="entry name" value="C-terminal effector domain of the bipartite response regulators"/>
    <property type="match status" value="1"/>
</dbReference>
<evidence type="ECO:0000256" key="3">
    <source>
        <dbReference type="ARBA" id="ARBA00023125"/>
    </source>
</evidence>
<dbReference type="GO" id="GO:0006355">
    <property type="term" value="P:regulation of DNA-templated transcription"/>
    <property type="evidence" value="ECO:0007669"/>
    <property type="project" value="InterPro"/>
</dbReference>
<reference evidence="6" key="1">
    <citation type="submission" date="2021-01" db="EMBL/GenBank/DDBJ databases">
        <title>Whole genome shotgun sequence of Virgisporangium ochraceum NBRC 16418.</title>
        <authorList>
            <person name="Komaki H."/>
            <person name="Tamura T."/>
        </authorList>
    </citation>
    <scope>NUCLEOTIDE SEQUENCE</scope>
    <source>
        <strain evidence="6">NBRC 16418</strain>
    </source>
</reference>
<protein>
    <recommendedName>
        <fullName evidence="5">OmpR/PhoB-type domain-containing protein</fullName>
    </recommendedName>
</protein>
<proteinExistence type="predicted"/>
<dbReference type="GO" id="GO:0005829">
    <property type="term" value="C:cytosol"/>
    <property type="evidence" value="ECO:0007669"/>
    <property type="project" value="TreeGrafter"/>
</dbReference>
<dbReference type="InterPro" id="IPR001867">
    <property type="entry name" value="OmpR/PhoB-type_DNA-bd"/>
</dbReference>
<dbReference type="PROSITE" id="PS51755">
    <property type="entry name" value="OMPR_PHOB"/>
    <property type="match status" value="1"/>
</dbReference>
<gene>
    <name evidence="6" type="ORF">Voc01_066410</name>
</gene>
<dbReference type="Gene3D" id="1.10.10.10">
    <property type="entry name" value="Winged helix-like DNA-binding domain superfamily/Winged helix DNA-binding domain"/>
    <property type="match status" value="1"/>
</dbReference>
<organism evidence="6 7">
    <name type="scientific">Virgisporangium ochraceum</name>
    <dbReference type="NCBI Taxonomy" id="65505"/>
    <lineage>
        <taxon>Bacteria</taxon>
        <taxon>Bacillati</taxon>
        <taxon>Actinomycetota</taxon>
        <taxon>Actinomycetes</taxon>
        <taxon>Micromonosporales</taxon>
        <taxon>Micromonosporaceae</taxon>
        <taxon>Virgisporangium</taxon>
    </lineage>
</organism>
<accession>A0A8J4EEG0</accession>
<dbReference type="InterPro" id="IPR039420">
    <property type="entry name" value="WalR-like"/>
</dbReference>
<dbReference type="CDD" id="cd00383">
    <property type="entry name" value="trans_reg_C"/>
    <property type="match status" value="1"/>
</dbReference>
<dbReference type="Proteomes" id="UP000635606">
    <property type="component" value="Unassembled WGS sequence"/>
</dbReference>
<dbReference type="InterPro" id="IPR016032">
    <property type="entry name" value="Sig_transdc_resp-reg_C-effctor"/>
</dbReference>
<dbReference type="PANTHER" id="PTHR48111">
    <property type="entry name" value="REGULATOR OF RPOS"/>
    <property type="match status" value="1"/>
</dbReference>
<keyword evidence="3 4" id="KW-0238">DNA-binding</keyword>